<accession>A0A9P9G2M6</accession>
<dbReference type="AlphaFoldDB" id="A0A9P9G2M6"/>
<name>A0A9P9G2M6_FUSRE</name>
<organism evidence="1 2">
    <name type="scientific">Fusarium redolens</name>
    <dbReference type="NCBI Taxonomy" id="48865"/>
    <lineage>
        <taxon>Eukaryota</taxon>
        <taxon>Fungi</taxon>
        <taxon>Dikarya</taxon>
        <taxon>Ascomycota</taxon>
        <taxon>Pezizomycotina</taxon>
        <taxon>Sordariomycetes</taxon>
        <taxon>Hypocreomycetidae</taxon>
        <taxon>Hypocreales</taxon>
        <taxon>Nectriaceae</taxon>
        <taxon>Fusarium</taxon>
        <taxon>Fusarium redolens species complex</taxon>
    </lineage>
</organism>
<protein>
    <submittedName>
        <fullName evidence="1">Uncharacterized protein</fullName>
    </submittedName>
</protein>
<dbReference type="Proteomes" id="UP000720189">
    <property type="component" value="Unassembled WGS sequence"/>
</dbReference>
<dbReference type="OrthoDB" id="4161186at2759"/>
<evidence type="ECO:0000313" key="1">
    <source>
        <dbReference type="EMBL" id="KAH7231303.1"/>
    </source>
</evidence>
<dbReference type="RefSeq" id="XP_046043412.1">
    <property type="nucleotide sequence ID" value="XM_046194100.1"/>
</dbReference>
<gene>
    <name evidence="1" type="ORF">BKA55DRAFT_582170</name>
</gene>
<keyword evidence="2" id="KW-1185">Reference proteome</keyword>
<sequence>MGPAPKLDTAEVQMGVWHARQWKFYRSTVLASLHRSEEAEKQADEMLYYRQNYCHM</sequence>
<dbReference type="GeneID" id="70224054"/>
<proteinExistence type="predicted"/>
<reference evidence="1" key="1">
    <citation type="journal article" date="2021" name="Nat. Commun.">
        <title>Genetic determinants of endophytism in the Arabidopsis root mycobiome.</title>
        <authorList>
            <person name="Mesny F."/>
            <person name="Miyauchi S."/>
            <person name="Thiergart T."/>
            <person name="Pickel B."/>
            <person name="Atanasova L."/>
            <person name="Karlsson M."/>
            <person name="Huettel B."/>
            <person name="Barry K.W."/>
            <person name="Haridas S."/>
            <person name="Chen C."/>
            <person name="Bauer D."/>
            <person name="Andreopoulos W."/>
            <person name="Pangilinan J."/>
            <person name="LaButti K."/>
            <person name="Riley R."/>
            <person name="Lipzen A."/>
            <person name="Clum A."/>
            <person name="Drula E."/>
            <person name="Henrissat B."/>
            <person name="Kohler A."/>
            <person name="Grigoriev I.V."/>
            <person name="Martin F.M."/>
            <person name="Hacquard S."/>
        </authorList>
    </citation>
    <scope>NUCLEOTIDE SEQUENCE</scope>
    <source>
        <strain evidence="1">MPI-CAGE-AT-0023</strain>
    </source>
</reference>
<evidence type="ECO:0000313" key="2">
    <source>
        <dbReference type="Proteomes" id="UP000720189"/>
    </source>
</evidence>
<dbReference type="EMBL" id="JAGMUX010000021">
    <property type="protein sequence ID" value="KAH7231303.1"/>
    <property type="molecule type" value="Genomic_DNA"/>
</dbReference>
<comment type="caution">
    <text evidence="1">The sequence shown here is derived from an EMBL/GenBank/DDBJ whole genome shotgun (WGS) entry which is preliminary data.</text>
</comment>